<evidence type="ECO:0000256" key="1">
    <source>
        <dbReference type="ARBA" id="ARBA00006432"/>
    </source>
</evidence>
<evidence type="ECO:0000256" key="2">
    <source>
        <dbReference type="ARBA" id="ARBA00022598"/>
    </source>
</evidence>
<evidence type="ECO:0000313" key="9">
    <source>
        <dbReference type="Proteomes" id="UP000659172"/>
    </source>
</evidence>
<evidence type="ECO:0000259" key="6">
    <source>
        <dbReference type="Pfam" id="PF00501"/>
    </source>
</evidence>
<keyword evidence="3" id="KW-0479">Metal-binding</keyword>
<dbReference type="PANTHER" id="PTHR43107:SF15">
    <property type="entry name" value="FATTY ACID TRANSPORT PROTEIN 3, ISOFORM A"/>
    <property type="match status" value="1"/>
</dbReference>
<dbReference type="PROSITE" id="PS00455">
    <property type="entry name" value="AMP_BINDING"/>
    <property type="match status" value="1"/>
</dbReference>
<dbReference type="SUPFAM" id="SSF56801">
    <property type="entry name" value="Acetyl-CoA synthetase-like"/>
    <property type="match status" value="1"/>
</dbReference>
<dbReference type="Pfam" id="PF13193">
    <property type="entry name" value="AMP-binding_C"/>
    <property type="match status" value="1"/>
</dbReference>
<proteinExistence type="inferred from homology"/>
<dbReference type="EMBL" id="JABXYK010000015">
    <property type="protein sequence ID" value="NVP57629.1"/>
    <property type="molecule type" value="Genomic_DNA"/>
</dbReference>
<evidence type="ECO:0000256" key="3">
    <source>
        <dbReference type="ARBA" id="ARBA00022723"/>
    </source>
</evidence>
<comment type="similarity">
    <text evidence="1">Belongs to the ATP-dependent AMP-binding enzyme family.</text>
</comment>
<gene>
    <name evidence="8" type="ORF">HV823_20455</name>
</gene>
<dbReference type="Gene3D" id="3.40.50.12780">
    <property type="entry name" value="N-terminal domain of ligase-like"/>
    <property type="match status" value="1"/>
</dbReference>
<evidence type="ECO:0000259" key="7">
    <source>
        <dbReference type="Pfam" id="PF13193"/>
    </source>
</evidence>
<evidence type="ECO:0000256" key="4">
    <source>
        <dbReference type="ARBA" id="ARBA00022741"/>
    </source>
</evidence>
<evidence type="ECO:0000256" key="5">
    <source>
        <dbReference type="ARBA" id="ARBA00022840"/>
    </source>
</evidence>
<feature type="domain" description="AMP-dependent synthetase/ligase" evidence="6">
    <location>
        <begin position="17"/>
        <end position="364"/>
    </location>
</feature>
<feature type="domain" description="AMP-binding enzyme C-terminal" evidence="7">
    <location>
        <begin position="424"/>
        <end position="497"/>
    </location>
</feature>
<dbReference type="PANTHER" id="PTHR43107">
    <property type="entry name" value="LONG-CHAIN FATTY ACID TRANSPORT PROTEIN"/>
    <property type="match status" value="1"/>
</dbReference>
<dbReference type="InterPro" id="IPR020845">
    <property type="entry name" value="AMP-binding_CS"/>
</dbReference>
<keyword evidence="4" id="KW-0547">Nucleotide-binding</keyword>
<sequence>MTATPSVGETTFREIMDREAATDPDRVFCKFGGETLTFGALNERVNRLANALLAKGLKKGDHVGLMLPSHPDHIVAIFALAKIGLVRVPINTSLKGAALEYPFEAFAVTSLIADIAYAGQLEPILEKFDFDVLAWRSGVPEAASPQTRFEELTAFADGSAPAVAPAADDIIAITPSSGTTGAPKGVLKSDRTLRAGPLAILHLTGVQPGETFMLWEALHHGAGVAVCIAAVIGKITLGIVDRFSASRFWQQAGDMGATRVHYLGSVLPMVLKQPESPSDKSHGVIIAWGGGCPAELWRPVEERFGVSIREGYGLSEMITFCLVNVDGKVGSIGKPLSWFDASVMDSDGKECKPGEVGELCIKSHEKGLHFLGYFRNEKATAESMRDGWFRTGDLARQDEEGYFYFAGRAKDSIRRRGINISAWEVERVLLDHPAIEEVALIGVPSELGEDEIKIFIRKPAGHELEPADLMRWCESRLPYFQWPRFIEFVEDFPRTPTQRIRKMELSRDTTNAWDFDQSGLKLQR</sequence>
<reference evidence="8 9" key="1">
    <citation type="submission" date="2020-06" db="EMBL/GenBank/DDBJ databases">
        <title>Rhizobium sp.nov. isolated from the tomato plant.</title>
        <authorList>
            <person name="Thin K.K."/>
            <person name="Zhang X."/>
            <person name="He S."/>
        </authorList>
    </citation>
    <scope>NUCLEOTIDE SEQUENCE [LARGE SCALE GENOMIC DNA]</scope>
    <source>
        <strain evidence="8 9">DBTS2</strain>
    </source>
</reference>
<dbReference type="InterPro" id="IPR000873">
    <property type="entry name" value="AMP-dep_synth/lig_dom"/>
</dbReference>
<dbReference type="Proteomes" id="UP000659172">
    <property type="component" value="Unassembled WGS sequence"/>
</dbReference>
<dbReference type="Pfam" id="PF00501">
    <property type="entry name" value="AMP-binding"/>
    <property type="match status" value="1"/>
</dbReference>
<keyword evidence="2" id="KW-0436">Ligase</keyword>
<protein>
    <submittedName>
        <fullName evidence="8">AMP-binding protein</fullName>
    </submittedName>
</protein>
<keyword evidence="9" id="KW-1185">Reference proteome</keyword>
<comment type="caution">
    <text evidence="8">The sequence shown here is derived from an EMBL/GenBank/DDBJ whole genome shotgun (WGS) entry which is preliminary data.</text>
</comment>
<dbReference type="InterPro" id="IPR042099">
    <property type="entry name" value="ANL_N_sf"/>
</dbReference>
<keyword evidence="5" id="KW-0067">ATP-binding</keyword>
<accession>A0ABX2QMT6</accession>
<dbReference type="InterPro" id="IPR045851">
    <property type="entry name" value="AMP-bd_C_sf"/>
</dbReference>
<organism evidence="8 9">
    <name type="scientific">Mycoplana rhizolycopersici</name>
    <dbReference type="NCBI Taxonomy" id="2746702"/>
    <lineage>
        <taxon>Bacteria</taxon>
        <taxon>Pseudomonadati</taxon>
        <taxon>Pseudomonadota</taxon>
        <taxon>Alphaproteobacteria</taxon>
        <taxon>Hyphomicrobiales</taxon>
        <taxon>Rhizobiaceae</taxon>
        <taxon>Mycoplana</taxon>
    </lineage>
</organism>
<dbReference type="RefSeq" id="WP_176951593.1">
    <property type="nucleotide sequence ID" value="NZ_JABXYK010000015.1"/>
</dbReference>
<dbReference type="Gene3D" id="3.30.300.30">
    <property type="match status" value="1"/>
</dbReference>
<evidence type="ECO:0000313" key="8">
    <source>
        <dbReference type="EMBL" id="NVP57629.1"/>
    </source>
</evidence>
<name>A0ABX2QMT6_9HYPH</name>
<dbReference type="InterPro" id="IPR025110">
    <property type="entry name" value="AMP-bd_C"/>
</dbReference>